<dbReference type="EMBL" id="VOIH02000007">
    <property type="protein sequence ID" value="KAF3441097.1"/>
    <property type="molecule type" value="Genomic_DNA"/>
</dbReference>
<organism evidence="2 3">
    <name type="scientific">Rhamnella rubrinervis</name>
    <dbReference type="NCBI Taxonomy" id="2594499"/>
    <lineage>
        <taxon>Eukaryota</taxon>
        <taxon>Viridiplantae</taxon>
        <taxon>Streptophyta</taxon>
        <taxon>Embryophyta</taxon>
        <taxon>Tracheophyta</taxon>
        <taxon>Spermatophyta</taxon>
        <taxon>Magnoliopsida</taxon>
        <taxon>eudicotyledons</taxon>
        <taxon>Gunneridae</taxon>
        <taxon>Pentapetalae</taxon>
        <taxon>rosids</taxon>
        <taxon>fabids</taxon>
        <taxon>Rosales</taxon>
        <taxon>Rhamnaceae</taxon>
        <taxon>rhamnoid group</taxon>
        <taxon>Rhamneae</taxon>
        <taxon>Rhamnella</taxon>
    </lineage>
</organism>
<name>A0A8K0EC85_9ROSA</name>
<evidence type="ECO:0000313" key="3">
    <source>
        <dbReference type="Proteomes" id="UP000796880"/>
    </source>
</evidence>
<comment type="caution">
    <text evidence="2">The sequence shown here is derived from an EMBL/GenBank/DDBJ whole genome shotgun (WGS) entry which is preliminary data.</text>
</comment>
<keyword evidence="3" id="KW-1185">Reference proteome</keyword>
<evidence type="ECO:0000313" key="2">
    <source>
        <dbReference type="EMBL" id="KAF3441097.1"/>
    </source>
</evidence>
<accession>A0A8K0EC85</accession>
<proteinExistence type="predicted"/>
<protein>
    <submittedName>
        <fullName evidence="2">Uncharacterized protein</fullName>
    </submittedName>
</protein>
<feature type="region of interest" description="Disordered" evidence="1">
    <location>
        <begin position="105"/>
        <end position="144"/>
    </location>
</feature>
<dbReference type="OrthoDB" id="1742118at2759"/>
<evidence type="ECO:0000256" key="1">
    <source>
        <dbReference type="SAM" id="MobiDB-lite"/>
    </source>
</evidence>
<feature type="compositionally biased region" description="Acidic residues" evidence="1">
    <location>
        <begin position="110"/>
        <end position="131"/>
    </location>
</feature>
<reference evidence="2" key="1">
    <citation type="submission" date="2020-03" db="EMBL/GenBank/DDBJ databases">
        <title>A high-quality chromosome-level genome assembly of a woody plant with both climbing and erect habits, Rhamnella rubrinervis.</title>
        <authorList>
            <person name="Lu Z."/>
            <person name="Yang Y."/>
            <person name="Zhu X."/>
            <person name="Sun Y."/>
        </authorList>
    </citation>
    <scope>NUCLEOTIDE SEQUENCE</scope>
    <source>
        <strain evidence="2">BYM</strain>
        <tissue evidence="2">Leaf</tissue>
    </source>
</reference>
<dbReference type="AlphaFoldDB" id="A0A8K0EC85"/>
<gene>
    <name evidence="2" type="ORF">FNV43_RR15007</name>
</gene>
<sequence>MLALSLTVSYSLSPLRSVQLLHKKFVACLRLCLRAPFEEIKLLRRMKGFRSEDLEEEKLSHQHELRFFQLGSLLNDVGLLPNLAAVDGRFPFDELHKLKWPILENKDTNDTDDDDDDKVDDQDSDAGDEDFSGGKGEDTIDLED</sequence>
<dbReference type="Proteomes" id="UP000796880">
    <property type="component" value="Unassembled WGS sequence"/>
</dbReference>